<gene>
    <name evidence="11" type="ORF">WJX75_005022</name>
</gene>
<evidence type="ECO:0000313" key="11">
    <source>
        <dbReference type="EMBL" id="KAK9918567.1"/>
    </source>
</evidence>
<organism evidence="11 12">
    <name type="scientific">Coccomyxa subellipsoidea</name>
    <dbReference type="NCBI Taxonomy" id="248742"/>
    <lineage>
        <taxon>Eukaryota</taxon>
        <taxon>Viridiplantae</taxon>
        <taxon>Chlorophyta</taxon>
        <taxon>core chlorophytes</taxon>
        <taxon>Trebouxiophyceae</taxon>
        <taxon>Trebouxiophyceae incertae sedis</taxon>
        <taxon>Coccomyxaceae</taxon>
        <taxon>Coccomyxa</taxon>
    </lineage>
</organism>
<evidence type="ECO:0000259" key="9">
    <source>
        <dbReference type="PROSITE" id="PS50054"/>
    </source>
</evidence>
<dbReference type="InterPro" id="IPR000340">
    <property type="entry name" value="Dual-sp_phosphatase_cat-dom"/>
</dbReference>
<dbReference type="InterPro" id="IPR000387">
    <property type="entry name" value="Tyr_Pase_dom"/>
</dbReference>
<protein>
    <recommendedName>
        <fullName evidence="13">Phosphatases II</fullName>
    </recommendedName>
</protein>
<evidence type="ECO:0008006" key="13">
    <source>
        <dbReference type="Google" id="ProtNLM"/>
    </source>
</evidence>
<comment type="pathway">
    <text evidence="1">Lipid metabolism.</text>
</comment>
<evidence type="ECO:0000256" key="6">
    <source>
        <dbReference type="ARBA" id="ARBA00023209"/>
    </source>
</evidence>
<dbReference type="Pfam" id="PF00782">
    <property type="entry name" value="DSPc"/>
    <property type="match status" value="1"/>
</dbReference>
<dbReference type="SMART" id="SM00195">
    <property type="entry name" value="DSPc"/>
    <property type="match status" value="1"/>
</dbReference>
<evidence type="ECO:0000256" key="8">
    <source>
        <dbReference type="ARBA" id="ARBA00025707"/>
    </source>
</evidence>
<dbReference type="SUPFAM" id="SSF52799">
    <property type="entry name" value="(Phosphotyrosine protein) phosphatases II"/>
    <property type="match status" value="1"/>
</dbReference>
<keyword evidence="6" id="KW-0594">Phospholipid biosynthesis</keyword>
<feature type="domain" description="Tyrosine-protein phosphatase" evidence="9">
    <location>
        <begin position="49"/>
        <end position="196"/>
    </location>
</feature>
<comment type="pathway">
    <text evidence="8">Phospholipid metabolism.</text>
</comment>
<dbReference type="PROSITE" id="PS50054">
    <property type="entry name" value="TYR_PHOSPHATASE_DUAL"/>
    <property type="match status" value="1"/>
</dbReference>
<evidence type="ECO:0000313" key="12">
    <source>
        <dbReference type="Proteomes" id="UP001491310"/>
    </source>
</evidence>
<dbReference type="Proteomes" id="UP001491310">
    <property type="component" value="Unassembled WGS sequence"/>
</dbReference>
<dbReference type="PANTHER" id="PTHR46274:SF6">
    <property type="entry name" value="TYR_PHOSPHATASE_2 DOMAIN-CONTAINING PROTEIN"/>
    <property type="match status" value="1"/>
</dbReference>
<evidence type="ECO:0000259" key="10">
    <source>
        <dbReference type="PROSITE" id="PS50056"/>
    </source>
</evidence>
<accession>A0ABR2Z3T5</accession>
<dbReference type="InterPro" id="IPR044596">
    <property type="entry name" value="PTPMT1-like"/>
</dbReference>
<dbReference type="PANTHER" id="PTHR46274">
    <property type="entry name" value="PHOSPHATIDYLINOSITOL PHOSPHATASE"/>
    <property type="match status" value="1"/>
</dbReference>
<evidence type="ECO:0000256" key="3">
    <source>
        <dbReference type="ARBA" id="ARBA00022801"/>
    </source>
</evidence>
<keyword evidence="7" id="KW-1208">Phospholipid metabolism</keyword>
<dbReference type="EMBL" id="JALJOT010000001">
    <property type="protein sequence ID" value="KAK9918567.1"/>
    <property type="molecule type" value="Genomic_DNA"/>
</dbReference>
<dbReference type="InterPro" id="IPR029021">
    <property type="entry name" value="Prot-tyrosine_phosphatase-like"/>
</dbReference>
<dbReference type="PROSITE" id="PS50056">
    <property type="entry name" value="TYR_PHOSPHATASE_2"/>
    <property type="match status" value="1"/>
</dbReference>
<keyword evidence="2" id="KW-0444">Lipid biosynthesis</keyword>
<dbReference type="InterPro" id="IPR020422">
    <property type="entry name" value="TYR_PHOSPHATASE_DUAL_dom"/>
</dbReference>
<dbReference type="InterPro" id="IPR016130">
    <property type="entry name" value="Tyr_Pase_AS"/>
</dbReference>
<keyword evidence="12" id="KW-1185">Reference proteome</keyword>
<evidence type="ECO:0000256" key="7">
    <source>
        <dbReference type="ARBA" id="ARBA00023264"/>
    </source>
</evidence>
<proteinExistence type="predicted"/>
<keyword evidence="4" id="KW-0904">Protein phosphatase</keyword>
<evidence type="ECO:0000256" key="5">
    <source>
        <dbReference type="ARBA" id="ARBA00023098"/>
    </source>
</evidence>
<keyword evidence="3" id="KW-0378">Hydrolase</keyword>
<evidence type="ECO:0000256" key="1">
    <source>
        <dbReference type="ARBA" id="ARBA00005189"/>
    </source>
</evidence>
<dbReference type="CDD" id="cd14524">
    <property type="entry name" value="PTPMT1"/>
    <property type="match status" value="1"/>
</dbReference>
<evidence type="ECO:0000256" key="2">
    <source>
        <dbReference type="ARBA" id="ARBA00022516"/>
    </source>
</evidence>
<keyword evidence="5" id="KW-0443">Lipid metabolism</keyword>
<feature type="domain" description="Tyrosine specific protein phosphatases" evidence="10">
    <location>
        <begin position="117"/>
        <end position="185"/>
    </location>
</feature>
<dbReference type="Gene3D" id="3.90.190.10">
    <property type="entry name" value="Protein tyrosine phosphatase superfamily"/>
    <property type="match status" value="1"/>
</dbReference>
<name>A0ABR2Z3T5_9CHLO</name>
<reference evidence="11 12" key="1">
    <citation type="journal article" date="2024" name="Nat. Commun.">
        <title>Phylogenomics reveals the evolutionary origins of lichenization in chlorophyte algae.</title>
        <authorList>
            <person name="Puginier C."/>
            <person name="Libourel C."/>
            <person name="Otte J."/>
            <person name="Skaloud P."/>
            <person name="Haon M."/>
            <person name="Grisel S."/>
            <person name="Petersen M."/>
            <person name="Berrin J.G."/>
            <person name="Delaux P.M."/>
            <person name="Dal Grande F."/>
            <person name="Keller J."/>
        </authorList>
    </citation>
    <scope>NUCLEOTIDE SEQUENCE [LARGE SCALE GENOMIC DNA]</scope>
    <source>
        <strain evidence="11 12">SAG 216-7</strain>
    </source>
</reference>
<sequence length="309" mass="34941">MPAEASVLGGGMTLTETVKGAASLTARFALYPSILYNLARNRLQENWHWWDKITEHVILGALPFASMLETFQDKGVRAVVTLNEDFEVFISSEQYKEIGISHLHIPTVDYLYAPPVKDLHRGVQFIAEQAAAGEVTYVHCKAGRGRSTTLVICYLVREMRMSPQEAYSFVRQKRPQVGLADGQWNAVREFHSSCLEARAFNPAAFPPTCGWQKTHQMNAQGRQARRRPARARIPQHRQFYAARSTRVQPRSRSRSLFCCPEESASKWRRSADALPLHGEPELSRADSGLQRIQDWASVCRDGTLEAVER</sequence>
<dbReference type="PROSITE" id="PS00383">
    <property type="entry name" value="TYR_PHOSPHATASE_1"/>
    <property type="match status" value="1"/>
</dbReference>
<evidence type="ECO:0000256" key="4">
    <source>
        <dbReference type="ARBA" id="ARBA00022912"/>
    </source>
</evidence>
<comment type="caution">
    <text evidence="11">The sequence shown here is derived from an EMBL/GenBank/DDBJ whole genome shotgun (WGS) entry which is preliminary data.</text>
</comment>